<dbReference type="AlphaFoldDB" id="A0A1M6YE62"/>
<evidence type="ECO:0000313" key="2">
    <source>
        <dbReference type="Proteomes" id="UP000183974"/>
    </source>
</evidence>
<dbReference type="STRING" id="337701.SAMN05444398_101818"/>
<name>A0A1M6YE62_9RHOB</name>
<dbReference type="OrthoDB" id="9773738at2"/>
<reference evidence="1 2" key="1">
    <citation type="submission" date="2016-11" db="EMBL/GenBank/DDBJ databases">
        <authorList>
            <person name="Jaros S."/>
            <person name="Januszkiewicz K."/>
            <person name="Wedrychowicz H."/>
        </authorList>
    </citation>
    <scope>NUCLEOTIDE SEQUENCE [LARGE SCALE GENOMIC DNA]</scope>
    <source>
        <strain evidence="1 2">DSM 29589</strain>
    </source>
</reference>
<dbReference type="Proteomes" id="UP000183974">
    <property type="component" value="Unassembled WGS sequence"/>
</dbReference>
<keyword evidence="2" id="KW-1185">Reference proteome</keyword>
<evidence type="ECO:0000313" key="1">
    <source>
        <dbReference type="EMBL" id="SHL16432.1"/>
    </source>
</evidence>
<dbReference type="EMBL" id="FRBR01000001">
    <property type="protein sequence ID" value="SHL16432.1"/>
    <property type="molecule type" value="Genomic_DNA"/>
</dbReference>
<sequence>MHDTDVRFHGATGWLISNLDAAAIDPPGIAHAYPDHIRGVRDNLDEVLLPDAEYLIGETKWPLDTGRHVVVPRLTMMDMPARCVARLHERL</sequence>
<dbReference type="RefSeq" id="WP_073032987.1">
    <property type="nucleotide sequence ID" value="NZ_BMLR01000001.1"/>
</dbReference>
<gene>
    <name evidence="1" type="ORF">SAMN05444398_101818</name>
</gene>
<accession>A0A1M6YE62</accession>
<organism evidence="1 2">
    <name type="scientific">Roseovarius pacificus</name>
    <dbReference type="NCBI Taxonomy" id="337701"/>
    <lineage>
        <taxon>Bacteria</taxon>
        <taxon>Pseudomonadati</taxon>
        <taxon>Pseudomonadota</taxon>
        <taxon>Alphaproteobacteria</taxon>
        <taxon>Rhodobacterales</taxon>
        <taxon>Roseobacteraceae</taxon>
        <taxon>Roseovarius</taxon>
    </lineage>
</organism>
<protein>
    <submittedName>
        <fullName evidence="1">Uncharacterized protein</fullName>
    </submittedName>
</protein>
<proteinExistence type="predicted"/>